<feature type="region of interest" description="Disordered" evidence="1">
    <location>
        <begin position="256"/>
        <end position="315"/>
    </location>
</feature>
<protein>
    <submittedName>
        <fullName evidence="2">Uncharacterized protein</fullName>
    </submittedName>
</protein>
<comment type="caution">
    <text evidence="2">The sequence shown here is derived from an EMBL/GenBank/DDBJ whole genome shotgun (WGS) entry which is preliminary data.</text>
</comment>
<sequence>MIRTNSATELCITKGQEGTMYAWTESVGTHGYAMLEVVFVQLIDPPSNMQVGDLPPNVVPVVCTSKTVVCNLPDDTTVKVSRTQVEITTNFAMTDFASQGKTRPYNAVDLNNCRSHQSYYTALSHAATADGTTILPAIGNTCMSPIDPKKIQGGCSGRLRQEFRELKMLDDITRKMYEGLLPVTVFGDTQYSVVQSYLSHVGIQYSPPNMDSALMWSTVQPFDMRDATDLVWHKALIPHKPIARALVLLAQLSTAPGHSVPHPDGTVRTAAMRKVTPMKPPKKRKGRTSDTFNKKQNSSGKRVHEQDQHAEQSPLPVGCSASFAELGSNWLDMATMCFERFSQHEYTLEEYPSEFVFGHNTSGEALTMRLLRSASVFATTEHKCSSGHSDTLFTQHCCVVVPHHTSPLPWDMHQQFFDNTLSIPASDVRCKTCGSDLCTITTYNMAPPLFAIGVASMLVPPDHAIHLATSGGPAHYHIAGIVYYGASHFTARYFDADGTVWYNDGMVQARRASREGSMNDIDLCHDPNGKVIVTYIYVRNSHILL</sequence>
<dbReference type="Proteomes" id="UP001175228">
    <property type="component" value="Unassembled WGS sequence"/>
</dbReference>
<proteinExistence type="predicted"/>
<feature type="compositionally biased region" description="Polar residues" evidence="1">
    <location>
        <begin position="289"/>
        <end position="300"/>
    </location>
</feature>
<organism evidence="2 3">
    <name type="scientific">Armillaria luteobubalina</name>
    <dbReference type="NCBI Taxonomy" id="153913"/>
    <lineage>
        <taxon>Eukaryota</taxon>
        <taxon>Fungi</taxon>
        <taxon>Dikarya</taxon>
        <taxon>Basidiomycota</taxon>
        <taxon>Agaricomycotina</taxon>
        <taxon>Agaricomycetes</taxon>
        <taxon>Agaricomycetidae</taxon>
        <taxon>Agaricales</taxon>
        <taxon>Marasmiineae</taxon>
        <taxon>Physalacriaceae</taxon>
        <taxon>Armillaria</taxon>
    </lineage>
</organism>
<evidence type="ECO:0000256" key="1">
    <source>
        <dbReference type="SAM" id="MobiDB-lite"/>
    </source>
</evidence>
<dbReference type="AlphaFoldDB" id="A0AA39QHS1"/>
<accession>A0AA39QHS1</accession>
<keyword evidence="3" id="KW-1185">Reference proteome</keyword>
<evidence type="ECO:0000313" key="3">
    <source>
        <dbReference type="Proteomes" id="UP001175228"/>
    </source>
</evidence>
<gene>
    <name evidence="2" type="ORF">EDD18DRAFT_1458732</name>
</gene>
<evidence type="ECO:0000313" key="2">
    <source>
        <dbReference type="EMBL" id="KAK0502606.1"/>
    </source>
</evidence>
<name>A0AA39QHS1_9AGAR</name>
<dbReference type="EMBL" id="JAUEPU010000005">
    <property type="protein sequence ID" value="KAK0502606.1"/>
    <property type="molecule type" value="Genomic_DNA"/>
</dbReference>
<reference evidence="2" key="1">
    <citation type="submission" date="2023-06" db="EMBL/GenBank/DDBJ databases">
        <authorList>
            <consortium name="Lawrence Berkeley National Laboratory"/>
            <person name="Ahrendt S."/>
            <person name="Sahu N."/>
            <person name="Indic B."/>
            <person name="Wong-Bajracharya J."/>
            <person name="Merenyi Z."/>
            <person name="Ke H.-M."/>
            <person name="Monk M."/>
            <person name="Kocsube S."/>
            <person name="Drula E."/>
            <person name="Lipzen A."/>
            <person name="Balint B."/>
            <person name="Henrissat B."/>
            <person name="Andreopoulos B."/>
            <person name="Martin F.M."/>
            <person name="Harder C.B."/>
            <person name="Rigling D."/>
            <person name="Ford K.L."/>
            <person name="Foster G.D."/>
            <person name="Pangilinan J."/>
            <person name="Papanicolaou A."/>
            <person name="Barry K."/>
            <person name="LaButti K."/>
            <person name="Viragh M."/>
            <person name="Koriabine M."/>
            <person name="Yan M."/>
            <person name="Riley R."/>
            <person name="Champramary S."/>
            <person name="Plett K.L."/>
            <person name="Tsai I.J."/>
            <person name="Slot J."/>
            <person name="Sipos G."/>
            <person name="Plett J."/>
            <person name="Nagy L.G."/>
            <person name="Grigoriev I.V."/>
        </authorList>
    </citation>
    <scope>NUCLEOTIDE SEQUENCE</scope>
    <source>
        <strain evidence="2">HWK02</strain>
    </source>
</reference>